<evidence type="ECO:0000313" key="1">
    <source>
        <dbReference type="EMBL" id="EDQ91522.1"/>
    </source>
</evidence>
<gene>
    <name evidence="1" type="ORF">MONBRDRAFT_23516</name>
</gene>
<dbReference type="GeneID" id="5888931"/>
<dbReference type="KEGG" id="mbr:MONBRDRAFT_23516"/>
<protein>
    <recommendedName>
        <fullName evidence="3">Anaphase-promoting complex subunit 13</fullName>
    </recommendedName>
</protein>
<accession>A9UTN0</accession>
<name>A9UTN0_MONBE</name>
<dbReference type="RefSeq" id="XP_001743944.1">
    <property type="nucleotide sequence ID" value="XM_001743892.1"/>
</dbReference>
<dbReference type="Proteomes" id="UP000001357">
    <property type="component" value="Unassembled WGS sequence"/>
</dbReference>
<organism evidence="1 2">
    <name type="scientific">Monosiga brevicollis</name>
    <name type="common">Choanoflagellate</name>
    <dbReference type="NCBI Taxonomy" id="81824"/>
    <lineage>
        <taxon>Eukaryota</taxon>
        <taxon>Choanoflagellata</taxon>
        <taxon>Craspedida</taxon>
        <taxon>Salpingoecidae</taxon>
        <taxon>Monosiga</taxon>
    </lineage>
</organism>
<dbReference type="AlphaFoldDB" id="A9UTN0"/>
<proteinExistence type="predicted"/>
<reference evidence="1 2" key="1">
    <citation type="journal article" date="2008" name="Nature">
        <title>The genome of the choanoflagellate Monosiga brevicollis and the origin of metazoans.</title>
        <authorList>
            <consortium name="JGI Sequencing"/>
            <person name="King N."/>
            <person name="Westbrook M.J."/>
            <person name="Young S.L."/>
            <person name="Kuo A."/>
            <person name="Abedin M."/>
            <person name="Chapman J."/>
            <person name="Fairclough S."/>
            <person name="Hellsten U."/>
            <person name="Isogai Y."/>
            <person name="Letunic I."/>
            <person name="Marr M."/>
            <person name="Pincus D."/>
            <person name="Putnam N."/>
            <person name="Rokas A."/>
            <person name="Wright K.J."/>
            <person name="Zuzow R."/>
            <person name="Dirks W."/>
            <person name="Good M."/>
            <person name="Goodstein D."/>
            <person name="Lemons D."/>
            <person name="Li W."/>
            <person name="Lyons J.B."/>
            <person name="Morris A."/>
            <person name="Nichols S."/>
            <person name="Richter D.J."/>
            <person name="Salamov A."/>
            <person name="Bork P."/>
            <person name="Lim W.A."/>
            <person name="Manning G."/>
            <person name="Miller W.T."/>
            <person name="McGinnis W."/>
            <person name="Shapiro H."/>
            <person name="Tjian R."/>
            <person name="Grigoriev I.V."/>
            <person name="Rokhsar D."/>
        </authorList>
    </citation>
    <scope>NUCLEOTIDE SEQUENCE [LARGE SCALE GENOMIC DNA]</scope>
    <source>
        <strain evidence="2">MX1 / ATCC 50154</strain>
    </source>
</reference>
<evidence type="ECO:0000313" key="2">
    <source>
        <dbReference type="Proteomes" id="UP000001357"/>
    </source>
</evidence>
<dbReference type="EMBL" id="CH991545">
    <property type="protein sequence ID" value="EDQ91522.1"/>
    <property type="molecule type" value="Genomic_DNA"/>
</dbReference>
<keyword evidence="2" id="KW-1185">Reference proteome</keyword>
<dbReference type="InParanoid" id="A9UTN0"/>
<evidence type="ECO:0008006" key="3">
    <source>
        <dbReference type="Google" id="ProtNLM"/>
    </source>
</evidence>
<sequence length="101" mass="11315">MASDGHLCYLNRDVRFLSKVDADWARDLLPPQRLPIPPELEVPVLPQEGQGPRAPPLTLDCVCHVLRLGADKEDENEEDKWHDNGIDRLVNFEDTASAVSS</sequence>